<organism evidence="9 10">
    <name type="scientific">Nocardia jinanensis</name>
    <dbReference type="NCBI Taxonomy" id="382504"/>
    <lineage>
        <taxon>Bacteria</taxon>
        <taxon>Bacillati</taxon>
        <taxon>Actinomycetota</taxon>
        <taxon>Actinomycetes</taxon>
        <taxon>Mycobacteriales</taxon>
        <taxon>Nocardiaceae</taxon>
        <taxon>Nocardia</taxon>
    </lineage>
</organism>
<feature type="domain" description="ABC transporter" evidence="8">
    <location>
        <begin position="21"/>
        <end position="271"/>
    </location>
</feature>
<name>A0A917RC70_9NOCA</name>
<evidence type="ECO:0000256" key="7">
    <source>
        <dbReference type="ARBA" id="ARBA00023136"/>
    </source>
</evidence>
<dbReference type="EMBL" id="BMMH01000002">
    <property type="protein sequence ID" value="GGK99060.1"/>
    <property type="molecule type" value="Genomic_DNA"/>
</dbReference>
<dbReference type="InterPro" id="IPR017871">
    <property type="entry name" value="ABC_transporter-like_CS"/>
</dbReference>
<dbReference type="SUPFAM" id="SSF52540">
    <property type="entry name" value="P-loop containing nucleoside triphosphate hydrolases"/>
    <property type="match status" value="1"/>
</dbReference>
<dbReference type="GO" id="GO:0016887">
    <property type="term" value="F:ATP hydrolysis activity"/>
    <property type="evidence" value="ECO:0007669"/>
    <property type="project" value="InterPro"/>
</dbReference>
<evidence type="ECO:0000259" key="8">
    <source>
        <dbReference type="PROSITE" id="PS50893"/>
    </source>
</evidence>
<keyword evidence="6" id="KW-0067">ATP-binding</keyword>
<evidence type="ECO:0000313" key="9">
    <source>
        <dbReference type="EMBL" id="GGK99060.1"/>
    </source>
</evidence>
<sequence>MTHSTTTTTAATDPAAATPMLSVRDLEVRYGGLPVVHGVDLEVHAGEILGLIGESGSGKSTVGRAMLGLLPAGGRVSRGRIHVGTPDGPTDLVSASTRERRGQLGRTLGLIPQGANASLNPVMTCLQHFRVVLRNRGIRDRAQIRERATSSLLRAGIHDPERVLELYAHEMSGGMAQRVVVGLAIVTNPSVLIADEPTSALDVTVQRKLLDNLTRMVHEEGTACLLISHDLGLMAHYCQRLLVLYHGVVVESGPAAEVLHRPVHPFTARLVASVPGARSRAAHAYRAPGAGADQVCPNQAWCAQPDHATCGERRLPLREVGSRHHARTSPQEDR</sequence>
<keyword evidence="5" id="KW-0547">Nucleotide-binding</keyword>
<reference evidence="9" key="1">
    <citation type="journal article" date="2014" name="Int. J. Syst. Evol. Microbiol.">
        <title>Complete genome sequence of Corynebacterium casei LMG S-19264T (=DSM 44701T), isolated from a smear-ripened cheese.</title>
        <authorList>
            <consortium name="US DOE Joint Genome Institute (JGI-PGF)"/>
            <person name="Walter F."/>
            <person name="Albersmeier A."/>
            <person name="Kalinowski J."/>
            <person name="Ruckert C."/>
        </authorList>
    </citation>
    <scope>NUCLEOTIDE SEQUENCE</scope>
    <source>
        <strain evidence="9">CGMCC 4.3508</strain>
    </source>
</reference>
<dbReference type="CDD" id="cd03257">
    <property type="entry name" value="ABC_NikE_OppD_transporters"/>
    <property type="match status" value="1"/>
</dbReference>
<dbReference type="InterPro" id="IPR003593">
    <property type="entry name" value="AAA+_ATPase"/>
</dbReference>
<dbReference type="SMART" id="SM00382">
    <property type="entry name" value="AAA"/>
    <property type="match status" value="1"/>
</dbReference>
<keyword evidence="10" id="KW-1185">Reference proteome</keyword>
<comment type="caution">
    <text evidence="9">The sequence shown here is derived from an EMBL/GenBank/DDBJ whole genome shotgun (WGS) entry which is preliminary data.</text>
</comment>
<dbReference type="Gene3D" id="3.40.50.300">
    <property type="entry name" value="P-loop containing nucleotide triphosphate hydrolases"/>
    <property type="match status" value="1"/>
</dbReference>
<dbReference type="AlphaFoldDB" id="A0A917RC70"/>
<dbReference type="Proteomes" id="UP000638263">
    <property type="component" value="Unassembled WGS sequence"/>
</dbReference>
<gene>
    <name evidence="9" type="ORF">GCM10011588_12100</name>
</gene>
<dbReference type="PROSITE" id="PS00211">
    <property type="entry name" value="ABC_TRANSPORTER_1"/>
    <property type="match status" value="1"/>
</dbReference>
<dbReference type="Pfam" id="PF00005">
    <property type="entry name" value="ABC_tran"/>
    <property type="match status" value="1"/>
</dbReference>
<evidence type="ECO:0000256" key="1">
    <source>
        <dbReference type="ARBA" id="ARBA00004202"/>
    </source>
</evidence>
<evidence type="ECO:0000313" key="10">
    <source>
        <dbReference type="Proteomes" id="UP000638263"/>
    </source>
</evidence>
<dbReference type="InterPro" id="IPR027417">
    <property type="entry name" value="P-loop_NTPase"/>
</dbReference>
<keyword evidence="7" id="KW-0472">Membrane</keyword>
<proteinExistence type="inferred from homology"/>
<dbReference type="InterPro" id="IPR003439">
    <property type="entry name" value="ABC_transporter-like_ATP-bd"/>
</dbReference>
<dbReference type="GO" id="GO:0005524">
    <property type="term" value="F:ATP binding"/>
    <property type="evidence" value="ECO:0007669"/>
    <property type="project" value="UniProtKB-KW"/>
</dbReference>
<dbReference type="InterPro" id="IPR050388">
    <property type="entry name" value="ABC_Ni/Peptide_Import"/>
</dbReference>
<dbReference type="PANTHER" id="PTHR43297:SF2">
    <property type="entry name" value="DIPEPTIDE TRANSPORT ATP-BINDING PROTEIN DPPD"/>
    <property type="match status" value="1"/>
</dbReference>
<evidence type="ECO:0000256" key="6">
    <source>
        <dbReference type="ARBA" id="ARBA00022840"/>
    </source>
</evidence>
<evidence type="ECO:0000256" key="5">
    <source>
        <dbReference type="ARBA" id="ARBA00022741"/>
    </source>
</evidence>
<evidence type="ECO:0000256" key="2">
    <source>
        <dbReference type="ARBA" id="ARBA00005417"/>
    </source>
</evidence>
<dbReference type="GO" id="GO:0005886">
    <property type="term" value="C:plasma membrane"/>
    <property type="evidence" value="ECO:0007669"/>
    <property type="project" value="UniProtKB-SubCell"/>
</dbReference>
<keyword evidence="4" id="KW-1003">Cell membrane</keyword>
<comment type="subcellular location">
    <subcellularLocation>
        <location evidence="1">Cell membrane</location>
        <topology evidence="1">Peripheral membrane protein</topology>
    </subcellularLocation>
</comment>
<comment type="similarity">
    <text evidence="2">Belongs to the ABC transporter superfamily.</text>
</comment>
<evidence type="ECO:0000256" key="3">
    <source>
        <dbReference type="ARBA" id="ARBA00022448"/>
    </source>
</evidence>
<reference evidence="9" key="2">
    <citation type="submission" date="2020-09" db="EMBL/GenBank/DDBJ databases">
        <authorList>
            <person name="Sun Q."/>
            <person name="Zhou Y."/>
        </authorList>
    </citation>
    <scope>NUCLEOTIDE SEQUENCE</scope>
    <source>
        <strain evidence="9">CGMCC 4.3508</strain>
    </source>
</reference>
<evidence type="ECO:0000256" key="4">
    <source>
        <dbReference type="ARBA" id="ARBA00022475"/>
    </source>
</evidence>
<dbReference type="RefSeq" id="WP_062997071.1">
    <property type="nucleotide sequence ID" value="NZ_BMMH01000002.1"/>
</dbReference>
<accession>A0A917RC70</accession>
<keyword evidence="3" id="KW-0813">Transport</keyword>
<protein>
    <recommendedName>
        <fullName evidence="8">ABC transporter domain-containing protein</fullName>
    </recommendedName>
</protein>
<dbReference type="PROSITE" id="PS50893">
    <property type="entry name" value="ABC_TRANSPORTER_2"/>
    <property type="match status" value="1"/>
</dbReference>
<dbReference type="PANTHER" id="PTHR43297">
    <property type="entry name" value="OLIGOPEPTIDE TRANSPORT ATP-BINDING PROTEIN APPD"/>
    <property type="match status" value="1"/>
</dbReference>